<keyword evidence="3" id="KW-1185">Reference proteome</keyword>
<reference evidence="2 3" key="1">
    <citation type="journal article" date="2018" name="Mol. Plant">
        <title>The genome of Artemisia annua provides insight into the evolution of Asteraceae family and artemisinin biosynthesis.</title>
        <authorList>
            <person name="Shen Q."/>
            <person name="Zhang L."/>
            <person name="Liao Z."/>
            <person name="Wang S."/>
            <person name="Yan T."/>
            <person name="Shi P."/>
            <person name="Liu M."/>
            <person name="Fu X."/>
            <person name="Pan Q."/>
            <person name="Wang Y."/>
            <person name="Lv Z."/>
            <person name="Lu X."/>
            <person name="Zhang F."/>
            <person name="Jiang W."/>
            <person name="Ma Y."/>
            <person name="Chen M."/>
            <person name="Hao X."/>
            <person name="Li L."/>
            <person name="Tang Y."/>
            <person name="Lv G."/>
            <person name="Zhou Y."/>
            <person name="Sun X."/>
            <person name="Brodelius P.E."/>
            <person name="Rose J.K.C."/>
            <person name="Tang K."/>
        </authorList>
    </citation>
    <scope>NUCLEOTIDE SEQUENCE [LARGE SCALE GENOMIC DNA]</scope>
    <source>
        <strain evidence="3">cv. Huhao1</strain>
        <tissue evidence="2">Leaf</tissue>
    </source>
</reference>
<feature type="domain" description="Dynamin stalk" evidence="1">
    <location>
        <begin position="6"/>
        <end position="81"/>
    </location>
</feature>
<evidence type="ECO:0000259" key="1">
    <source>
        <dbReference type="Pfam" id="PF01031"/>
    </source>
</evidence>
<dbReference type="Pfam" id="PF01031">
    <property type="entry name" value="Dynamin_M"/>
    <property type="match status" value="1"/>
</dbReference>
<dbReference type="InterPro" id="IPR000375">
    <property type="entry name" value="Dynamin_stalk"/>
</dbReference>
<organism evidence="2 3">
    <name type="scientific">Artemisia annua</name>
    <name type="common">Sweet wormwood</name>
    <dbReference type="NCBI Taxonomy" id="35608"/>
    <lineage>
        <taxon>Eukaryota</taxon>
        <taxon>Viridiplantae</taxon>
        <taxon>Streptophyta</taxon>
        <taxon>Embryophyta</taxon>
        <taxon>Tracheophyta</taxon>
        <taxon>Spermatophyta</taxon>
        <taxon>Magnoliopsida</taxon>
        <taxon>eudicotyledons</taxon>
        <taxon>Gunneridae</taxon>
        <taxon>Pentapetalae</taxon>
        <taxon>asterids</taxon>
        <taxon>campanulids</taxon>
        <taxon>Asterales</taxon>
        <taxon>Asteraceae</taxon>
        <taxon>Asteroideae</taxon>
        <taxon>Anthemideae</taxon>
        <taxon>Artemisiinae</taxon>
        <taxon>Artemisia</taxon>
    </lineage>
</organism>
<protein>
    <submittedName>
        <fullName evidence="2">Dynamin central domain-containing protein</fullName>
    </submittedName>
</protein>
<proteinExistence type="predicted"/>
<comment type="caution">
    <text evidence="2">The sequence shown here is derived from an EMBL/GenBank/DDBJ whole genome shotgun (WGS) entry which is preliminary data.</text>
</comment>
<sequence>MAKLLVEFVIEVSDFIEKTCISIVSDHCVVFPQFLSTFKIAVETVMNKMKSELLKWVKELIEMEELTPYTCDSSYNTTADNLRLANQECLLSVLDENMENVNLCGLGMVDITYLHNVEDEAMHEDSILFGSSSNTFLMKKAVALDLDDELTKEFNNGGIGKILEEPASTAEMRNHLSKSIYDLENANFSLSATSLSL</sequence>
<evidence type="ECO:0000313" key="3">
    <source>
        <dbReference type="Proteomes" id="UP000245207"/>
    </source>
</evidence>
<name>A0A2U1PE19_ARTAN</name>
<dbReference type="STRING" id="35608.A0A2U1PE19"/>
<dbReference type="AlphaFoldDB" id="A0A2U1PE19"/>
<dbReference type="EMBL" id="PKPP01001284">
    <property type="protein sequence ID" value="PWA83983.1"/>
    <property type="molecule type" value="Genomic_DNA"/>
</dbReference>
<dbReference type="Proteomes" id="UP000245207">
    <property type="component" value="Unassembled WGS sequence"/>
</dbReference>
<gene>
    <name evidence="2" type="ORF">CTI12_AA070870</name>
</gene>
<accession>A0A2U1PE19</accession>
<evidence type="ECO:0000313" key="2">
    <source>
        <dbReference type="EMBL" id="PWA83983.1"/>
    </source>
</evidence>
<dbReference type="Gene3D" id="1.20.120.1240">
    <property type="entry name" value="Dynamin, middle domain"/>
    <property type="match status" value="1"/>
</dbReference>